<dbReference type="Proteomes" id="UP001321498">
    <property type="component" value="Chromosome"/>
</dbReference>
<dbReference type="EMBL" id="AP027731">
    <property type="protein sequence ID" value="BDZ46307.1"/>
    <property type="molecule type" value="Genomic_DNA"/>
</dbReference>
<evidence type="ECO:0000313" key="3">
    <source>
        <dbReference type="Proteomes" id="UP001321498"/>
    </source>
</evidence>
<proteinExistence type="predicted"/>
<gene>
    <name evidence="2" type="ORF">GCM10025866_22160</name>
</gene>
<evidence type="ECO:0000256" key="1">
    <source>
        <dbReference type="SAM" id="MobiDB-lite"/>
    </source>
</evidence>
<accession>A0ABM8GDF2</accession>
<keyword evidence="3" id="KW-1185">Reference proteome</keyword>
<organism evidence="2 3">
    <name type="scientific">Naasia aerilata</name>
    <dbReference type="NCBI Taxonomy" id="1162966"/>
    <lineage>
        <taxon>Bacteria</taxon>
        <taxon>Bacillati</taxon>
        <taxon>Actinomycetota</taxon>
        <taxon>Actinomycetes</taxon>
        <taxon>Micrococcales</taxon>
        <taxon>Microbacteriaceae</taxon>
        <taxon>Naasia</taxon>
    </lineage>
</organism>
<evidence type="ECO:0000313" key="2">
    <source>
        <dbReference type="EMBL" id="BDZ46307.1"/>
    </source>
</evidence>
<name>A0ABM8GDF2_9MICO</name>
<dbReference type="RefSeq" id="WP_286276395.1">
    <property type="nucleotide sequence ID" value="NZ_AP027731.1"/>
</dbReference>
<reference evidence="3" key="1">
    <citation type="journal article" date="2019" name="Int. J. Syst. Evol. Microbiol.">
        <title>The Global Catalogue of Microorganisms (GCM) 10K type strain sequencing project: providing services to taxonomists for standard genome sequencing and annotation.</title>
        <authorList>
            <consortium name="The Broad Institute Genomics Platform"/>
            <consortium name="The Broad Institute Genome Sequencing Center for Infectious Disease"/>
            <person name="Wu L."/>
            <person name="Ma J."/>
        </authorList>
    </citation>
    <scope>NUCLEOTIDE SEQUENCE [LARGE SCALE GENOMIC DNA]</scope>
    <source>
        <strain evidence="3">NBRC 108725</strain>
    </source>
</reference>
<sequence length="259" mass="28161">MSTPDDDPDEAATNTFDPLVPRPIDLPTVLPAGGVLDPAVGDIAKVFAAPDDPADWPRWREDLSAWRDDACRRLGYEGSGYETPEAERAARCLSVALVWLWDERLFDRDAGGFTVDRFLSATADAGGFDGIVLWHAYPIIGIDDRNQFDFYREVPGIAELVAEFQAHGLLVFLDYNPWDTGTRRTGNDDAAELALLTAELGTDGVFLDTLKQADDRLISALRSGRRPQLLEGSPACRTRGSATTSSAGRSGSPTAPHPE</sequence>
<protein>
    <submittedName>
        <fullName evidence="2">Uncharacterized protein</fullName>
    </submittedName>
</protein>
<feature type="compositionally biased region" description="Low complexity" evidence="1">
    <location>
        <begin position="237"/>
        <end position="259"/>
    </location>
</feature>
<feature type="region of interest" description="Disordered" evidence="1">
    <location>
        <begin position="229"/>
        <end position="259"/>
    </location>
</feature>